<accession>A0ABR8E138</accession>
<reference evidence="1 2" key="1">
    <citation type="journal article" date="2020" name="ISME J.">
        <title>Comparative genomics reveals insights into cyanobacterial evolution and habitat adaptation.</title>
        <authorList>
            <person name="Chen M.Y."/>
            <person name="Teng W.K."/>
            <person name="Zhao L."/>
            <person name="Hu C.X."/>
            <person name="Zhou Y.K."/>
            <person name="Han B.P."/>
            <person name="Song L.R."/>
            <person name="Shu W.S."/>
        </authorList>
    </citation>
    <scope>NUCLEOTIDE SEQUENCE [LARGE SCALE GENOMIC DNA]</scope>
    <source>
        <strain evidence="1 2">FACHB-838</strain>
    </source>
</reference>
<dbReference type="Proteomes" id="UP000623440">
    <property type="component" value="Unassembled WGS sequence"/>
</dbReference>
<evidence type="ECO:0000313" key="2">
    <source>
        <dbReference type="Proteomes" id="UP000623440"/>
    </source>
</evidence>
<comment type="caution">
    <text evidence="1">The sequence shown here is derived from an EMBL/GenBank/DDBJ whole genome shotgun (WGS) entry which is preliminary data.</text>
</comment>
<evidence type="ECO:0000313" key="1">
    <source>
        <dbReference type="EMBL" id="MBD2535311.1"/>
    </source>
</evidence>
<gene>
    <name evidence="1" type="ORF">H6G97_40305</name>
</gene>
<organism evidence="1 2">
    <name type="scientific">Nostoc flagelliforme FACHB-838</name>
    <dbReference type="NCBI Taxonomy" id="2692904"/>
    <lineage>
        <taxon>Bacteria</taxon>
        <taxon>Bacillati</taxon>
        <taxon>Cyanobacteriota</taxon>
        <taxon>Cyanophyceae</taxon>
        <taxon>Nostocales</taxon>
        <taxon>Nostocaceae</taxon>
        <taxon>Nostoc</taxon>
    </lineage>
</organism>
<proteinExistence type="predicted"/>
<sequence length="69" mass="8380">MVKNYDKWQPKADRAYLQQEAVKRYILLKKLKPSELTLDDKLFIENFQSALHFWGSEKIDFYIKPFLKL</sequence>
<evidence type="ECO:0008006" key="3">
    <source>
        <dbReference type="Google" id="ProtNLM"/>
    </source>
</evidence>
<name>A0ABR8E138_9NOSO</name>
<dbReference type="EMBL" id="JACJSI010000260">
    <property type="protein sequence ID" value="MBD2535311.1"/>
    <property type="molecule type" value="Genomic_DNA"/>
</dbReference>
<protein>
    <recommendedName>
        <fullName evidence="3">Transposase</fullName>
    </recommendedName>
</protein>
<keyword evidence="2" id="KW-1185">Reference proteome</keyword>